<dbReference type="Gramene" id="KMS64624">
    <property type="protein sequence ID" value="KMS64624"/>
    <property type="gene ID" value="BVRB_018380"/>
</dbReference>
<keyword evidence="3" id="KW-1185">Reference proteome</keyword>
<gene>
    <name evidence="2" type="ORF">BVRB_018380</name>
</gene>
<organism evidence="2 3">
    <name type="scientific">Beta vulgaris subsp. vulgaris</name>
    <name type="common">Beet</name>
    <dbReference type="NCBI Taxonomy" id="3555"/>
    <lineage>
        <taxon>Eukaryota</taxon>
        <taxon>Viridiplantae</taxon>
        <taxon>Streptophyta</taxon>
        <taxon>Embryophyta</taxon>
        <taxon>Tracheophyta</taxon>
        <taxon>Spermatophyta</taxon>
        <taxon>Magnoliopsida</taxon>
        <taxon>eudicotyledons</taxon>
        <taxon>Gunneridae</taxon>
        <taxon>Pentapetalae</taxon>
        <taxon>Caryophyllales</taxon>
        <taxon>Chenopodiaceae</taxon>
        <taxon>Betoideae</taxon>
        <taxon>Beta</taxon>
    </lineage>
</organism>
<dbReference type="AlphaFoldDB" id="A0A0J7YLU0"/>
<sequence>VSDQNTQQALALPEGGDPAAPSSMATLLRLHSSH</sequence>
<evidence type="ECO:0000313" key="2">
    <source>
        <dbReference type="EMBL" id="KMS64624.1"/>
    </source>
</evidence>
<proteinExistence type="predicted"/>
<dbReference type="EMBL" id="KQ126827">
    <property type="protein sequence ID" value="KMS64624.1"/>
    <property type="molecule type" value="Genomic_DNA"/>
</dbReference>
<protein>
    <submittedName>
        <fullName evidence="2">Uncharacterized protein</fullName>
    </submittedName>
</protein>
<evidence type="ECO:0000256" key="1">
    <source>
        <dbReference type="SAM" id="MobiDB-lite"/>
    </source>
</evidence>
<name>A0A0J7YLU0_BETVV</name>
<accession>A0A0J7YLU0</accession>
<reference evidence="2 3" key="1">
    <citation type="journal article" date="2014" name="Nature">
        <title>The genome of the recently domesticated crop plant sugar beet (Beta vulgaris).</title>
        <authorList>
            <person name="Dohm J.C."/>
            <person name="Minoche A.E."/>
            <person name="Holtgrawe D."/>
            <person name="Capella-Gutierrez S."/>
            <person name="Zakrzewski F."/>
            <person name="Tafer H."/>
            <person name="Rupp O."/>
            <person name="Sorensen T.R."/>
            <person name="Stracke R."/>
            <person name="Reinhardt R."/>
            <person name="Goesmann A."/>
            <person name="Kraft T."/>
            <person name="Schulz B."/>
            <person name="Stadler P.F."/>
            <person name="Schmidt T."/>
            <person name="Gabaldon T."/>
            <person name="Lehrach H."/>
            <person name="Weisshaar B."/>
            <person name="Himmelbauer H."/>
        </authorList>
    </citation>
    <scope>NUCLEOTIDE SEQUENCE [LARGE SCALE GENOMIC DNA]</scope>
    <source>
        <tissue evidence="2">Taproot</tissue>
    </source>
</reference>
<feature type="non-terminal residue" evidence="2">
    <location>
        <position position="1"/>
    </location>
</feature>
<feature type="region of interest" description="Disordered" evidence="1">
    <location>
        <begin position="1"/>
        <end position="22"/>
    </location>
</feature>
<evidence type="ECO:0000313" key="3">
    <source>
        <dbReference type="Proteomes" id="UP000035740"/>
    </source>
</evidence>
<dbReference type="Proteomes" id="UP000035740">
    <property type="component" value="Unassembled WGS sequence"/>
</dbReference>